<keyword evidence="3" id="KW-1185">Reference proteome</keyword>
<dbReference type="RefSeq" id="WP_377189183.1">
    <property type="nucleotide sequence ID" value="NZ_JBHUPD010000004.1"/>
</dbReference>
<organism evidence="2 3">
    <name type="scientific">Mucilaginibacter ximonensis</name>
    <dbReference type="NCBI Taxonomy" id="538021"/>
    <lineage>
        <taxon>Bacteria</taxon>
        <taxon>Pseudomonadati</taxon>
        <taxon>Bacteroidota</taxon>
        <taxon>Sphingobacteriia</taxon>
        <taxon>Sphingobacteriales</taxon>
        <taxon>Sphingobacteriaceae</taxon>
        <taxon>Mucilaginibacter</taxon>
    </lineage>
</organism>
<name>A0ABW5YGN5_9SPHI</name>
<evidence type="ECO:0000313" key="3">
    <source>
        <dbReference type="Proteomes" id="UP001597557"/>
    </source>
</evidence>
<reference evidence="3" key="1">
    <citation type="journal article" date="2019" name="Int. J. Syst. Evol. Microbiol.">
        <title>The Global Catalogue of Microorganisms (GCM) 10K type strain sequencing project: providing services to taxonomists for standard genome sequencing and annotation.</title>
        <authorList>
            <consortium name="The Broad Institute Genomics Platform"/>
            <consortium name="The Broad Institute Genome Sequencing Center for Infectious Disease"/>
            <person name="Wu L."/>
            <person name="Ma J."/>
        </authorList>
    </citation>
    <scope>NUCLEOTIDE SEQUENCE [LARGE SCALE GENOMIC DNA]</scope>
    <source>
        <strain evidence="3">KCTC 22437</strain>
    </source>
</reference>
<comment type="caution">
    <text evidence="2">The sequence shown here is derived from an EMBL/GenBank/DDBJ whole genome shotgun (WGS) entry which is preliminary data.</text>
</comment>
<accession>A0ABW5YGN5</accession>
<dbReference type="EMBL" id="JBHUPD010000004">
    <property type="protein sequence ID" value="MFD2874461.1"/>
    <property type="molecule type" value="Genomic_DNA"/>
</dbReference>
<proteinExistence type="predicted"/>
<protein>
    <submittedName>
        <fullName evidence="2">Uncharacterized protein</fullName>
    </submittedName>
</protein>
<keyword evidence="1" id="KW-0732">Signal</keyword>
<feature type="signal peptide" evidence="1">
    <location>
        <begin position="1"/>
        <end position="25"/>
    </location>
</feature>
<gene>
    <name evidence="2" type="ORF">ACFS5N_18405</name>
</gene>
<dbReference type="Proteomes" id="UP001597557">
    <property type="component" value="Unassembled WGS sequence"/>
</dbReference>
<sequence length="122" mass="14039">MSKVRRILTLFLLMPVLVSAQKAYTAVKYKAMPDTHEFYFTLGSGYLAASKIKLVAGGKSVLFYPDSNLPDDKDQLAFRANGHSDYFILNNMLESYDSLPQIIIARYWTNKRWRIIKLVLSR</sequence>
<evidence type="ECO:0000313" key="2">
    <source>
        <dbReference type="EMBL" id="MFD2874461.1"/>
    </source>
</evidence>
<feature type="chain" id="PRO_5046323231" evidence="1">
    <location>
        <begin position="26"/>
        <end position="122"/>
    </location>
</feature>
<evidence type="ECO:0000256" key="1">
    <source>
        <dbReference type="SAM" id="SignalP"/>
    </source>
</evidence>